<evidence type="ECO:0000256" key="6">
    <source>
        <dbReference type="ARBA" id="ARBA00022527"/>
    </source>
</evidence>
<feature type="domain" description="Protein kinase" evidence="16">
    <location>
        <begin position="327"/>
        <end position="602"/>
    </location>
</feature>
<dbReference type="SMART" id="SM00228">
    <property type="entry name" value="PDZ"/>
    <property type="match status" value="1"/>
</dbReference>
<dbReference type="Gene3D" id="1.20.1480.20">
    <property type="entry name" value="MAST3 pre-PK domain-like"/>
    <property type="match status" value="1"/>
</dbReference>
<feature type="domain" description="PDZ" evidence="17">
    <location>
        <begin position="860"/>
        <end position="948"/>
    </location>
</feature>
<dbReference type="PROSITE" id="PS50011">
    <property type="entry name" value="PROTEIN_KINASE_DOM"/>
    <property type="match status" value="1"/>
</dbReference>
<dbReference type="InterPro" id="IPR000961">
    <property type="entry name" value="AGC-kinase_C"/>
</dbReference>
<dbReference type="FunFam" id="1.10.510.10:FF:000012">
    <property type="entry name" value="microtubule-associated serine/threonine-protein kinase 2 isoform X1"/>
    <property type="match status" value="1"/>
</dbReference>
<evidence type="ECO:0000256" key="3">
    <source>
        <dbReference type="ARBA" id="ARBA00009903"/>
    </source>
</evidence>
<feature type="compositionally biased region" description="Low complexity" evidence="15">
    <location>
        <begin position="143"/>
        <end position="157"/>
    </location>
</feature>
<feature type="compositionally biased region" description="Polar residues" evidence="15">
    <location>
        <begin position="1022"/>
        <end position="1039"/>
    </location>
</feature>
<dbReference type="PROSITE" id="PS50106">
    <property type="entry name" value="PDZ"/>
    <property type="match status" value="1"/>
</dbReference>
<feature type="compositionally biased region" description="Polar residues" evidence="15">
    <location>
        <begin position="50"/>
        <end position="64"/>
    </location>
</feature>
<feature type="compositionally biased region" description="Low complexity" evidence="15">
    <location>
        <begin position="1040"/>
        <end position="1067"/>
    </location>
</feature>
<protein>
    <recommendedName>
        <fullName evidence="4">non-specific serine/threonine protein kinase</fullName>
        <ecNumber evidence="4">2.7.11.1</ecNumber>
    </recommendedName>
</protein>
<feature type="region of interest" description="Disordered" evidence="15">
    <location>
        <begin position="131"/>
        <end position="157"/>
    </location>
</feature>
<feature type="compositionally biased region" description="Basic and acidic residues" evidence="15">
    <location>
        <begin position="632"/>
        <end position="641"/>
    </location>
</feature>
<evidence type="ECO:0000256" key="2">
    <source>
        <dbReference type="ARBA" id="ARBA00004496"/>
    </source>
</evidence>
<dbReference type="GeneTree" id="ENSGT00940000155705"/>
<dbReference type="Gene3D" id="1.10.510.10">
    <property type="entry name" value="Transferase(Phosphotransferase) domain 1"/>
    <property type="match status" value="1"/>
</dbReference>
<feature type="domain" description="AGC-kinase C-terminal" evidence="18">
    <location>
        <begin position="603"/>
        <end position="671"/>
    </location>
</feature>
<dbReference type="Gene3D" id="3.30.200.20">
    <property type="entry name" value="Phosphorylase Kinase, domain 1"/>
    <property type="match status" value="2"/>
</dbReference>
<reference evidence="19" key="2">
    <citation type="submission" date="2025-08" db="UniProtKB">
        <authorList>
            <consortium name="Ensembl"/>
        </authorList>
    </citation>
    <scope>IDENTIFICATION</scope>
</reference>
<comment type="subcellular location">
    <subcellularLocation>
        <location evidence="2">Cytoplasm</location>
    </subcellularLocation>
</comment>
<feature type="region of interest" description="Disordered" evidence="15">
    <location>
        <begin position="827"/>
        <end position="849"/>
    </location>
</feature>
<dbReference type="InterPro" id="IPR011009">
    <property type="entry name" value="Kinase-like_dom_sf"/>
</dbReference>
<dbReference type="InterPro" id="IPR023142">
    <property type="entry name" value="MAST_pre-PK_dom_sf"/>
</dbReference>
<comment type="catalytic activity">
    <reaction evidence="14">
        <text>L-seryl-[protein] + ATP = O-phospho-L-seryl-[protein] + ADP + H(+)</text>
        <dbReference type="Rhea" id="RHEA:17989"/>
        <dbReference type="Rhea" id="RHEA-COMP:9863"/>
        <dbReference type="Rhea" id="RHEA-COMP:11604"/>
        <dbReference type="ChEBI" id="CHEBI:15378"/>
        <dbReference type="ChEBI" id="CHEBI:29999"/>
        <dbReference type="ChEBI" id="CHEBI:30616"/>
        <dbReference type="ChEBI" id="CHEBI:83421"/>
        <dbReference type="ChEBI" id="CHEBI:456216"/>
        <dbReference type="EC" id="2.7.11.1"/>
    </reaction>
</comment>
<dbReference type="InterPro" id="IPR001478">
    <property type="entry name" value="PDZ"/>
</dbReference>
<feature type="region of interest" description="Disordered" evidence="15">
    <location>
        <begin position="954"/>
        <end position="1330"/>
    </location>
</feature>
<keyword evidence="5" id="KW-0963">Cytoplasm</keyword>
<dbReference type="SUPFAM" id="SSF56112">
    <property type="entry name" value="Protein kinase-like (PK-like)"/>
    <property type="match status" value="1"/>
</dbReference>
<evidence type="ECO:0000256" key="15">
    <source>
        <dbReference type="SAM" id="MobiDB-lite"/>
    </source>
</evidence>
<dbReference type="FunFam" id="2.30.42.10:FF:000008">
    <property type="entry name" value="microtubule-associated serine/threonine-protein kinase 4 isoform X2"/>
    <property type="match status" value="1"/>
</dbReference>
<reference evidence="19" key="1">
    <citation type="submission" date="2023-05" db="EMBL/GenBank/DDBJ databases">
        <title>High-quality long-read genome of Scophthalmus maximus.</title>
        <authorList>
            <person name="Lien S."/>
            <person name="Martinez P."/>
        </authorList>
    </citation>
    <scope>NUCLEOTIDE SEQUENCE [LARGE SCALE GENOMIC DNA]</scope>
</reference>
<feature type="compositionally biased region" description="Basic residues" evidence="15">
    <location>
        <begin position="1217"/>
        <end position="1230"/>
    </location>
</feature>
<keyword evidence="7" id="KW-0597">Phosphoprotein</keyword>
<evidence type="ECO:0000256" key="1">
    <source>
        <dbReference type="ARBA" id="ARBA00001946"/>
    </source>
</evidence>
<sequence length="1330" mass="148332">EETWLWFCLTGQKMLAPVAHCRTSNRKSLIVTSSTSPTLPRPHSPLHGHTGTSPLDSPRNFSPNTAAHFSFIPARRTDGRRWSLASLPSSGYGTNTPSSTVSSSCSSQEKLHQLPFQPTPDELHFLTKHFSSESITDEEGRRSPAMRPRSRSLSPGRSPISFDHEIVMMNHVYKERFPKATAQMEERLAELLCSFSDPARVCPLADGVLSFIHHQLTELSRDCLEKSREGVITSRYFYELQENLERLLQDAHERSESVEVTFVTQLVRKLMIIIARPARLLECLEFDPEEFYHLLEAAEGHAKEGQGIKCDIPRYIISQLGLTRDPLEEMAQLSSYDSGNPETPETDDSVDVSSPAHGVFNIIHHHRRLLVLRCSAVFLVRHKETRQRFAMKKINKQNLILRNQIQQAFVERDILTFAENPFVVSMFCSFETRRHLCMVMEYVEGEMFIGTRLLCRHLLITSMGHIKLTDFGLSKIGLMSLTTNLYEGHIEKDTREFLDKQVCGTPEYIAPEVILRQGYGKPVDWWAMGVILYEFLVGCAPFFGDTPEELFGQVISDEIIWPEEEEALPQEAQDLICKLLRQNPLERLGTGSAFEVKQHLFFKELDWNSLLRQKAEFIPQLESEDDTSYFDTRSDRYHHVDSEEEDDTNDDEHVEMRQFSSCSPRFSKVHTHTHSQLHTHSHSQLHTHTHTHSHLRKRLSVSESSHTESDSSPPLTVRRRCCSAIIEMPRFAISSEEEGAQGSGDVCERATGGTGVNAKSDSDSPSTPKAISDLAARRARHRLLSGDADKHAAPPSSRPLNKVIKSASATALSLMIPADHYGASPLASPMSPHSLSSNPSSRDSSPIRDLSPAVSCVKPAIVIHRAGKKYGFTLRAIRVYMGDSDIYSVHHMVWHVEDGGPAHEAGLREGDLITQVNGEQVHGLVHTEVVELILKSGAKVSICATPFENTSIKVGPARKTSHKSKMARRNKKTKTKEGQDSKKRTSLFRKITKQASLLHTSRSLSSLNRSLSSGESGPGSPTHNLSPRSPTQGYRSTPDSAHSVGGNSSQSSSPSSSVPNSPASSGHIRPSSLHGLAPKLQRQYRSPRRKSAGNIPLSPLARTPSPTPQSSSPQRSPSPLSGHALGAQGATGQSFPVKLHSSPPLARQISRPKSAESPRSPLLKRVQSAEKLASSRKHSLEILQREPSLQSLQVRVHPAETSEPEPEPEPETPSTRWTRRRTRRTRARRTARTDAGGRAQPAPFPSPPRGRRRQSLELKTEPWSAPEPPAHLRAPRAPQAPLTLEPPVRPVSPQIRPRRPPAPPARPRASPRRRRRPTTGDYVRWPLPQV</sequence>
<dbReference type="Proteomes" id="UP000694558">
    <property type="component" value="Chromosome 12"/>
</dbReference>
<keyword evidence="12" id="KW-0460">Magnesium</keyword>
<feature type="compositionally biased region" description="Acidic residues" evidence="15">
    <location>
        <begin position="642"/>
        <end position="653"/>
    </location>
</feature>
<dbReference type="Gene3D" id="2.30.42.10">
    <property type="match status" value="1"/>
</dbReference>
<keyword evidence="8" id="KW-0808">Transferase</keyword>
<dbReference type="PANTHER" id="PTHR24356">
    <property type="entry name" value="SERINE/THREONINE-PROTEIN KINASE"/>
    <property type="match status" value="1"/>
</dbReference>
<feature type="compositionally biased region" description="Low complexity" evidence="15">
    <location>
        <begin position="1102"/>
        <end position="1119"/>
    </location>
</feature>
<feature type="compositionally biased region" description="Low complexity" evidence="15">
    <location>
        <begin position="98"/>
        <end position="107"/>
    </location>
</feature>
<dbReference type="GO" id="GO:0035556">
    <property type="term" value="P:intracellular signal transduction"/>
    <property type="evidence" value="ECO:0007669"/>
    <property type="project" value="TreeGrafter"/>
</dbReference>
<evidence type="ECO:0000256" key="10">
    <source>
        <dbReference type="ARBA" id="ARBA00022777"/>
    </source>
</evidence>
<dbReference type="Pfam" id="PF00069">
    <property type="entry name" value="Pkinase"/>
    <property type="match status" value="2"/>
</dbReference>
<dbReference type="PANTHER" id="PTHR24356:SF136">
    <property type="entry name" value="MICROTUBULE-ASSOCIATED SERINE_THREONINE-PROTEIN KINASE 2"/>
    <property type="match status" value="1"/>
</dbReference>
<dbReference type="EC" id="2.7.11.1" evidence="4"/>
<dbReference type="SUPFAM" id="SSF50156">
    <property type="entry name" value="PDZ domain-like"/>
    <property type="match status" value="1"/>
</dbReference>
<evidence type="ECO:0000256" key="11">
    <source>
        <dbReference type="ARBA" id="ARBA00022840"/>
    </source>
</evidence>
<evidence type="ECO:0000259" key="16">
    <source>
        <dbReference type="PROSITE" id="PS50011"/>
    </source>
</evidence>
<dbReference type="PROSITE" id="PS51285">
    <property type="entry name" value="AGC_KINASE_CTER"/>
    <property type="match status" value="1"/>
</dbReference>
<evidence type="ECO:0000259" key="18">
    <source>
        <dbReference type="PROSITE" id="PS51285"/>
    </source>
</evidence>
<feature type="compositionally biased region" description="Polar residues" evidence="15">
    <location>
        <begin position="87"/>
        <end position="97"/>
    </location>
</feature>
<feature type="compositionally biased region" description="Basic residues" evidence="15">
    <location>
        <begin position="667"/>
        <end position="699"/>
    </location>
</feature>
<dbReference type="GO" id="GO:0015630">
    <property type="term" value="C:microtubule cytoskeleton"/>
    <property type="evidence" value="ECO:0007669"/>
    <property type="project" value="TreeGrafter"/>
</dbReference>
<organism evidence="19 20">
    <name type="scientific">Scophthalmus maximus</name>
    <name type="common">Turbot</name>
    <name type="synonym">Psetta maxima</name>
    <dbReference type="NCBI Taxonomy" id="52904"/>
    <lineage>
        <taxon>Eukaryota</taxon>
        <taxon>Metazoa</taxon>
        <taxon>Chordata</taxon>
        <taxon>Craniata</taxon>
        <taxon>Vertebrata</taxon>
        <taxon>Euteleostomi</taxon>
        <taxon>Actinopterygii</taxon>
        <taxon>Neopterygii</taxon>
        <taxon>Teleostei</taxon>
        <taxon>Neoteleostei</taxon>
        <taxon>Acanthomorphata</taxon>
        <taxon>Carangaria</taxon>
        <taxon>Pleuronectiformes</taxon>
        <taxon>Pleuronectoidei</taxon>
        <taxon>Scophthalmidae</taxon>
        <taxon>Scophthalmus</taxon>
    </lineage>
</organism>
<keyword evidence="6" id="KW-0723">Serine/threonine-protein kinase</keyword>
<dbReference type="FunFam" id="3.30.200.20:FF:000012">
    <property type="entry name" value="microtubule-associated serine/threonine-protein kinase 2 isoform X1"/>
    <property type="match status" value="1"/>
</dbReference>
<accession>A0A8D3C913</accession>
<evidence type="ECO:0000313" key="20">
    <source>
        <dbReference type="Proteomes" id="UP000694558"/>
    </source>
</evidence>
<dbReference type="InterPro" id="IPR036034">
    <property type="entry name" value="PDZ_sf"/>
</dbReference>
<evidence type="ECO:0000256" key="4">
    <source>
        <dbReference type="ARBA" id="ARBA00012513"/>
    </source>
</evidence>
<comment type="cofactor">
    <cofactor evidence="1">
        <name>Mg(2+)</name>
        <dbReference type="ChEBI" id="CHEBI:18420"/>
    </cofactor>
</comment>
<dbReference type="Pfam" id="PF08926">
    <property type="entry name" value="DUF1908"/>
    <property type="match status" value="1"/>
</dbReference>
<dbReference type="GO" id="GO:0005737">
    <property type="term" value="C:cytoplasm"/>
    <property type="evidence" value="ECO:0007669"/>
    <property type="project" value="UniProtKB-SubCell"/>
</dbReference>
<keyword evidence="11" id="KW-0067">ATP-binding</keyword>
<evidence type="ECO:0000256" key="14">
    <source>
        <dbReference type="ARBA" id="ARBA00048679"/>
    </source>
</evidence>
<keyword evidence="10" id="KW-0418">Kinase</keyword>
<dbReference type="GO" id="GO:0007010">
    <property type="term" value="P:cytoskeleton organization"/>
    <property type="evidence" value="ECO:0007669"/>
    <property type="project" value="TreeGrafter"/>
</dbReference>
<feature type="compositionally biased region" description="Basic residues" evidence="15">
    <location>
        <begin position="959"/>
        <end position="974"/>
    </location>
</feature>
<dbReference type="Ensembl" id="ENSSMAT00000037600.1">
    <property type="protein sequence ID" value="ENSSMAP00000043771.1"/>
    <property type="gene ID" value="ENSSMAG00000015713.2"/>
</dbReference>
<evidence type="ECO:0000256" key="8">
    <source>
        <dbReference type="ARBA" id="ARBA00022679"/>
    </source>
</evidence>
<comment type="similarity">
    <text evidence="3">Belongs to the protein kinase superfamily. AGC Ser/Thr protein kinase family.</text>
</comment>
<dbReference type="GO" id="GO:0004674">
    <property type="term" value="F:protein serine/threonine kinase activity"/>
    <property type="evidence" value="ECO:0007669"/>
    <property type="project" value="UniProtKB-KW"/>
</dbReference>
<comment type="catalytic activity">
    <reaction evidence="13">
        <text>L-threonyl-[protein] + ATP = O-phospho-L-threonyl-[protein] + ADP + H(+)</text>
        <dbReference type="Rhea" id="RHEA:46608"/>
        <dbReference type="Rhea" id="RHEA-COMP:11060"/>
        <dbReference type="Rhea" id="RHEA-COMP:11605"/>
        <dbReference type="ChEBI" id="CHEBI:15378"/>
        <dbReference type="ChEBI" id="CHEBI:30013"/>
        <dbReference type="ChEBI" id="CHEBI:30616"/>
        <dbReference type="ChEBI" id="CHEBI:61977"/>
        <dbReference type="ChEBI" id="CHEBI:456216"/>
        <dbReference type="EC" id="2.7.11.1"/>
    </reaction>
</comment>
<dbReference type="Pfam" id="PF17820">
    <property type="entry name" value="PDZ_6"/>
    <property type="match status" value="1"/>
</dbReference>
<dbReference type="GO" id="GO:0000287">
    <property type="term" value="F:magnesium ion binding"/>
    <property type="evidence" value="ECO:0007669"/>
    <property type="project" value="InterPro"/>
</dbReference>
<evidence type="ECO:0000256" key="5">
    <source>
        <dbReference type="ARBA" id="ARBA00022490"/>
    </source>
</evidence>
<evidence type="ECO:0000259" key="17">
    <source>
        <dbReference type="PROSITE" id="PS50106"/>
    </source>
</evidence>
<dbReference type="SMART" id="SM00220">
    <property type="entry name" value="S_TKc"/>
    <property type="match status" value="1"/>
</dbReference>
<evidence type="ECO:0000313" key="19">
    <source>
        <dbReference type="Ensembl" id="ENSSMAP00000043771.1"/>
    </source>
</evidence>
<feature type="region of interest" description="Disordered" evidence="15">
    <location>
        <begin position="31"/>
        <end position="64"/>
    </location>
</feature>
<dbReference type="SUPFAM" id="SSF140482">
    <property type="entry name" value="MAST3 pre-PK domain-like"/>
    <property type="match status" value="1"/>
</dbReference>
<evidence type="ECO:0000256" key="12">
    <source>
        <dbReference type="ARBA" id="ARBA00022842"/>
    </source>
</evidence>
<dbReference type="InterPro" id="IPR050236">
    <property type="entry name" value="Ser_Thr_kinase_AGC"/>
</dbReference>
<name>A0A8D3C913_SCOMX</name>
<dbReference type="InterPro" id="IPR015022">
    <property type="entry name" value="MAST_pre-PK_dom"/>
</dbReference>
<gene>
    <name evidence="19" type="primary">mast2</name>
</gene>
<feature type="region of interest" description="Disordered" evidence="15">
    <location>
        <begin position="87"/>
        <end position="111"/>
    </location>
</feature>
<dbReference type="InterPro" id="IPR041489">
    <property type="entry name" value="PDZ_6"/>
</dbReference>
<dbReference type="InterPro" id="IPR000719">
    <property type="entry name" value="Prot_kinase_dom"/>
</dbReference>
<dbReference type="FunFam" id="1.20.1480.20:FF:000001">
    <property type="entry name" value="microtubule-associated serine/threonine-protein kinase 4 isoform X1"/>
    <property type="match status" value="1"/>
</dbReference>
<feature type="compositionally biased region" description="Low complexity" evidence="15">
    <location>
        <begin position="996"/>
        <end position="1021"/>
    </location>
</feature>
<evidence type="ECO:0000256" key="7">
    <source>
        <dbReference type="ARBA" id="ARBA00022553"/>
    </source>
</evidence>
<evidence type="ECO:0000256" key="13">
    <source>
        <dbReference type="ARBA" id="ARBA00047899"/>
    </source>
</evidence>
<dbReference type="GO" id="GO:0005524">
    <property type="term" value="F:ATP binding"/>
    <property type="evidence" value="ECO:0007669"/>
    <property type="project" value="UniProtKB-KW"/>
</dbReference>
<evidence type="ECO:0000256" key="9">
    <source>
        <dbReference type="ARBA" id="ARBA00022741"/>
    </source>
</evidence>
<keyword evidence="9" id="KW-0547">Nucleotide-binding</keyword>
<feature type="region of interest" description="Disordered" evidence="15">
    <location>
        <begin position="632"/>
        <end position="716"/>
    </location>
</feature>
<feature type="region of interest" description="Disordered" evidence="15">
    <location>
        <begin position="733"/>
        <end position="769"/>
    </location>
</feature>
<proteinExistence type="inferred from homology"/>
<feature type="compositionally biased region" description="Polar residues" evidence="15">
    <location>
        <begin position="757"/>
        <end position="769"/>
    </location>
</feature>